<gene>
    <name evidence="1" type="ORF">WKI71_44865</name>
</gene>
<organism evidence="1 2">
    <name type="scientific">Streptomyces machairae</name>
    <dbReference type="NCBI Taxonomy" id="3134109"/>
    <lineage>
        <taxon>Bacteria</taxon>
        <taxon>Bacillati</taxon>
        <taxon>Actinomycetota</taxon>
        <taxon>Actinomycetes</taxon>
        <taxon>Kitasatosporales</taxon>
        <taxon>Streptomycetaceae</taxon>
        <taxon>Streptomyces</taxon>
    </lineage>
</organism>
<proteinExistence type="predicted"/>
<dbReference type="EMBL" id="JBBKAK010000001">
    <property type="protein sequence ID" value="MEJ8672932.1"/>
    <property type="molecule type" value="Genomic_DNA"/>
</dbReference>
<dbReference type="Proteomes" id="UP001376459">
    <property type="component" value="Unassembled WGS sequence"/>
</dbReference>
<evidence type="ECO:0000313" key="1">
    <source>
        <dbReference type="EMBL" id="MEJ8672932.1"/>
    </source>
</evidence>
<protein>
    <submittedName>
        <fullName evidence="1">Uncharacterized protein</fullName>
    </submittedName>
</protein>
<accession>A0ABU8UVP3</accession>
<keyword evidence="2" id="KW-1185">Reference proteome</keyword>
<name>A0ABU8UVP3_9ACTN</name>
<sequence length="88" mass="9644">MTTSSAPLYYVPWTPEEPGWSTDQAGLRGADWLKGQPGQGLVLVLQKQDYRRHPMAQRVRNAVVAKRGSLTGWYGGPVSAPADPGDHR</sequence>
<reference evidence="1 2" key="1">
    <citation type="submission" date="2024-03" db="EMBL/GenBank/DDBJ databases">
        <title>Novel Streptomyces species of biotechnological and ecological value are a feature of Machair soil.</title>
        <authorList>
            <person name="Prole J.R."/>
            <person name="Goodfellow M."/>
            <person name="Allenby N."/>
            <person name="Ward A.C."/>
        </authorList>
    </citation>
    <scope>NUCLEOTIDE SEQUENCE [LARGE SCALE GENOMIC DNA]</scope>
    <source>
        <strain evidence="1 2">MS1.AVA.1</strain>
    </source>
</reference>
<evidence type="ECO:0000313" key="2">
    <source>
        <dbReference type="Proteomes" id="UP001376459"/>
    </source>
</evidence>
<comment type="caution">
    <text evidence="1">The sequence shown here is derived from an EMBL/GenBank/DDBJ whole genome shotgun (WGS) entry which is preliminary data.</text>
</comment>